<dbReference type="AlphaFoldDB" id="A0A9Q3GVZ0"/>
<organism evidence="2 3">
    <name type="scientific">Austropuccinia psidii MF-1</name>
    <dbReference type="NCBI Taxonomy" id="1389203"/>
    <lineage>
        <taxon>Eukaryota</taxon>
        <taxon>Fungi</taxon>
        <taxon>Dikarya</taxon>
        <taxon>Basidiomycota</taxon>
        <taxon>Pucciniomycotina</taxon>
        <taxon>Pucciniomycetes</taxon>
        <taxon>Pucciniales</taxon>
        <taxon>Sphaerophragmiaceae</taxon>
        <taxon>Austropuccinia</taxon>
    </lineage>
</organism>
<protein>
    <submittedName>
        <fullName evidence="2">Uncharacterized protein</fullName>
    </submittedName>
</protein>
<evidence type="ECO:0000313" key="2">
    <source>
        <dbReference type="EMBL" id="MBW0481931.1"/>
    </source>
</evidence>
<dbReference type="Proteomes" id="UP000765509">
    <property type="component" value="Unassembled WGS sequence"/>
</dbReference>
<feature type="compositionally biased region" description="Acidic residues" evidence="1">
    <location>
        <begin position="88"/>
        <end position="104"/>
    </location>
</feature>
<gene>
    <name evidence="2" type="ORF">O181_021646</name>
</gene>
<keyword evidence="3" id="KW-1185">Reference proteome</keyword>
<evidence type="ECO:0000313" key="3">
    <source>
        <dbReference type="Proteomes" id="UP000765509"/>
    </source>
</evidence>
<feature type="compositionally biased region" description="Polar residues" evidence="1">
    <location>
        <begin position="1"/>
        <end position="18"/>
    </location>
</feature>
<name>A0A9Q3GVZ0_9BASI</name>
<feature type="region of interest" description="Disordered" evidence="1">
    <location>
        <begin position="1"/>
        <end position="114"/>
    </location>
</feature>
<accession>A0A9Q3GVZ0</accession>
<sequence>MPIQNSPPARQTKSQARTQAVLAPTPRAPLDSNPEVPQLRDQLDRGPIMEGGAPSRKEGRGPRRSSSFSGVIGSFPGLSRTILKVPGEDDEGEEEDYVEEEGSDGTEAVSQGLF</sequence>
<comment type="caution">
    <text evidence="2">The sequence shown here is derived from an EMBL/GenBank/DDBJ whole genome shotgun (WGS) entry which is preliminary data.</text>
</comment>
<evidence type="ECO:0000256" key="1">
    <source>
        <dbReference type="SAM" id="MobiDB-lite"/>
    </source>
</evidence>
<dbReference type="EMBL" id="AVOT02006575">
    <property type="protein sequence ID" value="MBW0481931.1"/>
    <property type="molecule type" value="Genomic_DNA"/>
</dbReference>
<proteinExistence type="predicted"/>
<reference evidence="2" key="1">
    <citation type="submission" date="2021-03" db="EMBL/GenBank/DDBJ databases">
        <title>Draft genome sequence of rust myrtle Austropuccinia psidii MF-1, a brazilian biotype.</title>
        <authorList>
            <person name="Quecine M.C."/>
            <person name="Pachon D.M.R."/>
            <person name="Bonatelli M.L."/>
            <person name="Correr F.H."/>
            <person name="Franceschini L.M."/>
            <person name="Leite T.F."/>
            <person name="Margarido G.R.A."/>
            <person name="Almeida C.A."/>
            <person name="Ferrarezi J.A."/>
            <person name="Labate C.A."/>
        </authorList>
    </citation>
    <scope>NUCLEOTIDE SEQUENCE</scope>
    <source>
        <strain evidence="2">MF-1</strain>
    </source>
</reference>